<evidence type="ECO:0000313" key="8">
    <source>
        <dbReference type="EMBL" id="CAI2359045.1"/>
    </source>
</evidence>
<dbReference type="PROSITE" id="PS00028">
    <property type="entry name" value="ZINC_FINGER_C2H2_1"/>
    <property type="match status" value="3"/>
</dbReference>
<evidence type="ECO:0000256" key="6">
    <source>
        <dbReference type="PROSITE-ProRule" id="PRU00042"/>
    </source>
</evidence>
<dbReference type="GO" id="GO:0008270">
    <property type="term" value="F:zinc ion binding"/>
    <property type="evidence" value="ECO:0007669"/>
    <property type="project" value="UniProtKB-KW"/>
</dbReference>
<dbReference type="GO" id="GO:0000978">
    <property type="term" value="F:RNA polymerase II cis-regulatory region sequence-specific DNA binding"/>
    <property type="evidence" value="ECO:0007669"/>
    <property type="project" value="TreeGrafter"/>
</dbReference>
<feature type="domain" description="C2H2-type" evidence="7">
    <location>
        <begin position="160"/>
        <end position="182"/>
    </location>
</feature>
<gene>
    <name evidence="8" type="ORF">ECRASSUSDP1_LOCUS330</name>
</gene>
<comment type="similarity">
    <text evidence="1">Belongs to the krueppel C2H2-type zinc-finger protein family.</text>
</comment>
<evidence type="ECO:0000313" key="9">
    <source>
        <dbReference type="Proteomes" id="UP001295684"/>
    </source>
</evidence>
<feature type="domain" description="C2H2-type" evidence="7">
    <location>
        <begin position="130"/>
        <end position="159"/>
    </location>
</feature>
<dbReference type="PANTHER" id="PTHR23235">
    <property type="entry name" value="KRUEPPEL-LIKE TRANSCRIPTION FACTOR"/>
    <property type="match status" value="1"/>
</dbReference>
<dbReference type="PROSITE" id="PS50157">
    <property type="entry name" value="ZINC_FINGER_C2H2_2"/>
    <property type="match status" value="3"/>
</dbReference>
<dbReference type="GO" id="GO:0000981">
    <property type="term" value="F:DNA-binding transcription factor activity, RNA polymerase II-specific"/>
    <property type="evidence" value="ECO:0007669"/>
    <property type="project" value="TreeGrafter"/>
</dbReference>
<dbReference type="PANTHER" id="PTHR23235:SF120">
    <property type="entry name" value="KRUPPEL-LIKE FACTOR 15"/>
    <property type="match status" value="1"/>
</dbReference>
<dbReference type="SUPFAM" id="SSF57667">
    <property type="entry name" value="beta-beta-alpha zinc fingers"/>
    <property type="match status" value="2"/>
</dbReference>
<keyword evidence="4" id="KW-0862">Zinc</keyword>
<evidence type="ECO:0000256" key="5">
    <source>
        <dbReference type="ARBA" id="ARBA00023125"/>
    </source>
</evidence>
<reference evidence="8" key="1">
    <citation type="submission" date="2023-07" db="EMBL/GenBank/DDBJ databases">
        <authorList>
            <consortium name="AG Swart"/>
            <person name="Singh M."/>
            <person name="Singh A."/>
            <person name="Seah K."/>
            <person name="Emmerich C."/>
        </authorList>
    </citation>
    <scope>NUCLEOTIDE SEQUENCE</scope>
    <source>
        <strain evidence="8">DP1</strain>
    </source>
</reference>
<evidence type="ECO:0000256" key="3">
    <source>
        <dbReference type="ARBA" id="ARBA00022771"/>
    </source>
</evidence>
<evidence type="ECO:0000256" key="1">
    <source>
        <dbReference type="ARBA" id="ARBA00006991"/>
    </source>
</evidence>
<dbReference type="Gene3D" id="3.30.160.60">
    <property type="entry name" value="Classic Zinc Finger"/>
    <property type="match status" value="3"/>
</dbReference>
<protein>
    <recommendedName>
        <fullName evidence="7">C2H2-type domain-containing protein</fullName>
    </recommendedName>
</protein>
<evidence type="ECO:0000256" key="2">
    <source>
        <dbReference type="ARBA" id="ARBA00022723"/>
    </source>
</evidence>
<organism evidence="8 9">
    <name type="scientific">Euplotes crassus</name>
    <dbReference type="NCBI Taxonomy" id="5936"/>
    <lineage>
        <taxon>Eukaryota</taxon>
        <taxon>Sar</taxon>
        <taxon>Alveolata</taxon>
        <taxon>Ciliophora</taxon>
        <taxon>Intramacronucleata</taxon>
        <taxon>Spirotrichea</taxon>
        <taxon>Hypotrichia</taxon>
        <taxon>Euplotida</taxon>
        <taxon>Euplotidae</taxon>
        <taxon>Moneuplotes</taxon>
    </lineage>
</organism>
<keyword evidence="9" id="KW-1185">Reference proteome</keyword>
<feature type="domain" description="C2H2-type" evidence="7">
    <location>
        <begin position="193"/>
        <end position="216"/>
    </location>
</feature>
<dbReference type="SMART" id="SM00355">
    <property type="entry name" value="ZnF_C2H2"/>
    <property type="match status" value="3"/>
</dbReference>
<comment type="caution">
    <text evidence="8">The sequence shown here is derived from an EMBL/GenBank/DDBJ whole genome shotgun (WGS) entry which is preliminary data.</text>
</comment>
<keyword evidence="5" id="KW-0238">DNA-binding</keyword>
<dbReference type="InterPro" id="IPR036236">
    <property type="entry name" value="Znf_C2H2_sf"/>
</dbReference>
<accession>A0AAD1U0F3</accession>
<dbReference type="AlphaFoldDB" id="A0AAD1U0F3"/>
<proteinExistence type="inferred from homology"/>
<keyword evidence="2" id="KW-0479">Metal-binding</keyword>
<evidence type="ECO:0000259" key="7">
    <source>
        <dbReference type="PROSITE" id="PS50157"/>
    </source>
</evidence>
<dbReference type="FunFam" id="3.30.160.60:FF:001235">
    <property type="entry name" value="Si:ch211-119o8.6"/>
    <property type="match status" value="1"/>
</dbReference>
<dbReference type="Proteomes" id="UP001295684">
    <property type="component" value="Unassembled WGS sequence"/>
</dbReference>
<dbReference type="InterPro" id="IPR013087">
    <property type="entry name" value="Znf_C2H2_type"/>
</dbReference>
<dbReference type="EMBL" id="CAMPGE010000306">
    <property type="protein sequence ID" value="CAI2359045.1"/>
    <property type="molecule type" value="Genomic_DNA"/>
</dbReference>
<sequence length="216" mass="25237">MLNQLDVFVIDQLVSNYCCHGLLDSLNQPVQIASTKRSFIDIRDKLNYLQANTNTTSQNKPHYVEELKESSATDHSCKIHYETYKQIKESCAKGETEVSKSQIYENLLKPFKHETKVMTTPVTGKETFVYICKYDGCDKEYTKVWNLLDHVRMHEGIKPFKCSVCSKSFTQKGNLKKHMKQHEFTTLSARRKFKCRVCNKKYTEMYNLKAHMKSHT</sequence>
<evidence type="ECO:0000256" key="4">
    <source>
        <dbReference type="ARBA" id="ARBA00022833"/>
    </source>
</evidence>
<keyword evidence="3 6" id="KW-0863">Zinc-finger</keyword>
<dbReference type="Pfam" id="PF00096">
    <property type="entry name" value="zf-C2H2"/>
    <property type="match status" value="3"/>
</dbReference>
<name>A0AAD1U0F3_EUPCR</name>